<protein>
    <submittedName>
        <fullName evidence="1">Uncharacterized protein</fullName>
    </submittedName>
</protein>
<keyword evidence="2" id="KW-1185">Reference proteome</keyword>
<evidence type="ECO:0000313" key="1">
    <source>
        <dbReference type="EMBL" id="ATC81967.1"/>
    </source>
</evidence>
<proteinExistence type="predicted"/>
<gene>
    <name evidence="1" type="ORF">PAGA_a1573</name>
</gene>
<organism evidence="1 2">
    <name type="scientific">Pseudoalteromonas agarivorans DSM 14585</name>
    <dbReference type="NCBI Taxonomy" id="1312369"/>
    <lineage>
        <taxon>Bacteria</taxon>
        <taxon>Pseudomonadati</taxon>
        <taxon>Pseudomonadota</taxon>
        <taxon>Gammaproteobacteria</taxon>
        <taxon>Alteromonadales</taxon>
        <taxon>Pseudoalteromonadaceae</taxon>
        <taxon>Pseudoalteromonas</taxon>
    </lineage>
</organism>
<dbReference type="Proteomes" id="UP000217277">
    <property type="component" value="Chromosome I"/>
</dbReference>
<evidence type="ECO:0000313" key="2">
    <source>
        <dbReference type="Proteomes" id="UP000217277"/>
    </source>
</evidence>
<reference evidence="1" key="1">
    <citation type="submission" date="2015-03" db="EMBL/GenBank/DDBJ databases">
        <authorList>
            <person name="Xie B.-B."/>
            <person name="Rong J.-C."/>
            <person name="Qin Q.-L."/>
            <person name="Zhang Y.-Z."/>
        </authorList>
    </citation>
    <scope>NUCLEOTIDE SEQUENCE</scope>
    <source>
        <strain evidence="1">DSM 14585</strain>
    </source>
</reference>
<sequence>MKHFIKTINNAAQYLGNKKLGVLGRALMVGRETLIIWQWVPVEYL</sequence>
<dbReference type="EMBL" id="CP011011">
    <property type="protein sequence ID" value="ATC81967.1"/>
    <property type="molecule type" value="Genomic_DNA"/>
</dbReference>
<name>A0ACA8DVP8_9GAMM</name>
<accession>A0ACA8DVP8</accession>